<evidence type="ECO:0000313" key="2">
    <source>
        <dbReference type="EMBL" id="MFE8697459.1"/>
    </source>
</evidence>
<keyword evidence="3" id="KW-1185">Reference proteome</keyword>
<evidence type="ECO:0000256" key="1">
    <source>
        <dbReference type="SAM" id="Phobius"/>
    </source>
</evidence>
<keyword evidence="1" id="KW-0472">Membrane</keyword>
<gene>
    <name evidence="2" type="ORF">ACFYKT_14035</name>
</gene>
<keyword evidence="1" id="KW-1133">Transmembrane helix</keyword>
<sequence length="213" mass="23959">MLNVKLNPLIVLIVIFLGIIVGAVINKDASLKASSAFHMDAYYGKKGQENHHIAGLTPNYVMEYLEENGFSINPVYSDTKADIYTAKIIPDHTNVIVQVNVYYERIRKEIILIETNIDGRNHSGDPDIKKAVEHVTDVANTYFFLVAAIPYDSNQMEEWVKLHITGSYFQTPKVKTSARIGMGTINILGDPLFRTLELDFGYTDLFSSGWKTP</sequence>
<accession>A0ABW6JZZ8</accession>
<reference evidence="2 3" key="1">
    <citation type="submission" date="2024-08" db="EMBL/GenBank/DDBJ databases">
        <title>Two novel Cytobacillus novel species.</title>
        <authorList>
            <person name="Liu G."/>
        </authorList>
    </citation>
    <scope>NUCLEOTIDE SEQUENCE [LARGE SCALE GENOMIC DNA]</scope>
    <source>
        <strain evidence="2 3">FJAT-53684</strain>
    </source>
</reference>
<dbReference type="RefSeq" id="WP_389220683.1">
    <property type="nucleotide sequence ID" value="NZ_JBIACJ010000007.1"/>
</dbReference>
<organism evidence="2 3">
    <name type="scientific">Cytobacillus mangrovibacter</name>
    <dbReference type="NCBI Taxonomy" id="3299024"/>
    <lineage>
        <taxon>Bacteria</taxon>
        <taxon>Bacillati</taxon>
        <taxon>Bacillota</taxon>
        <taxon>Bacilli</taxon>
        <taxon>Bacillales</taxon>
        <taxon>Bacillaceae</taxon>
        <taxon>Cytobacillus</taxon>
    </lineage>
</organism>
<feature type="transmembrane region" description="Helical" evidence="1">
    <location>
        <begin position="6"/>
        <end position="25"/>
    </location>
</feature>
<name>A0ABW6JZZ8_9BACI</name>
<dbReference type="EMBL" id="JBIACJ010000007">
    <property type="protein sequence ID" value="MFE8697459.1"/>
    <property type="molecule type" value="Genomic_DNA"/>
</dbReference>
<evidence type="ECO:0000313" key="3">
    <source>
        <dbReference type="Proteomes" id="UP001601058"/>
    </source>
</evidence>
<keyword evidence="1" id="KW-0812">Transmembrane</keyword>
<comment type="caution">
    <text evidence="2">The sequence shown here is derived from an EMBL/GenBank/DDBJ whole genome shotgun (WGS) entry which is preliminary data.</text>
</comment>
<proteinExistence type="predicted"/>
<dbReference type="Proteomes" id="UP001601058">
    <property type="component" value="Unassembled WGS sequence"/>
</dbReference>
<protein>
    <submittedName>
        <fullName evidence="2">Uncharacterized protein</fullName>
    </submittedName>
</protein>